<dbReference type="EMBL" id="AP035768">
    <property type="protein sequence ID" value="BFO17946.1"/>
    <property type="molecule type" value="Genomic_DNA"/>
</dbReference>
<reference evidence="2" key="1">
    <citation type="submission" date="2024-06" db="EMBL/GenBank/DDBJ databases">
        <authorList>
            <consortium name="consrtm"/>
            <person name="Uemura M."/>
            <person name="Terahara T."/>
        </authorList>
    </citation>
    <scope>NUCLEOTIDE SEQUENCE</scope>
    <source>
        <strain evidence="2">KM77-8</strain>
    </source>
</reference>
<sequence length="99" mass="10536">MLGRLFGRDTERATGDPHVLPVPRKKNGMYPLRALGDTRVLALVEAADAADWTAVQEALAPSISATTTRSSVNSPTWTAYRTGSAGPSRRTANTGRPPC</sequence>
<feature type="compositionally biased region" description="Polar residues" evidence="1">
    <location>
        <begin position="90"/>
        <end position="99"/>
    </location>
</feature>
<proteinExistence type="predicted"/>
<feature type="region of interest" description="Disordered" evidence="1">
    <location>
        <begin position="65"/>
        <end position="99"/>
    </location>
</feature>
<name>A0AAT9HKT5_9ACTN</name>
<reference evidence="2" key="2">
    <citation type="submission" date="2024-07" db="EMBL/GenBank/DDBJ databases">
        <title>Streptomyces haneummycinica sp. nov., a new antibiotic-producing actinobacterium isolated from marine sediment.</title>
        <authorList>
            <person name="Uemura M."/>
            <person name="Hamada M."/>
            <person name="Hirano S."/>
            <person name="Kobayashi K."/>
            <person name="Ohshiro T."/>
            <person name="Kobayashi T."/>
            <person name="Terahara T."/>
        </authorList>
    </citation>
    <scope>NUCLEOTIDE SEQUENCE</scope>
    <source>
        <strain evidence="2">KM77-8</strain>
    </source>
</reference>
<protein>
    <submittedName>
        <fullName evidence="2">Uncharacterized protein</fullName>
    </submittedName>
</protein>
<feature type="compositionally biased region" description="Basic and acidic residues" evidence="1">
    <location>
        <begin position="1"/>
        <end position="15"/>
    </location>
</feature>
<feature type="compositionally biased region" description="Polar residues" evidence="1">
    <location>
        <begin position="65"/>
        <end position="81"/>
    </location>
</feature>
<accession>A0AAT9HKT5</accession>
<dbReference type="AlphaFoldDB" id="A0AAT9HKT5"/>
<gene>
    <name evidence="2" type="ORF">SHKM778_43340</name>
</gene>
<organism evidence="2">
    <name type="scientific">Streptomyces haneummycinicus</name>
    <dbReference type="NCBI Taxonomy" id="3074435"/>
    <lineage>
        <taxon>Bacteria</taxon>
        <taxon>Bacillati</taxon>
        <taxon>Actinomycetota</taxon>
        <taxon>Actinomycetes</taxon>
        <taxon>Kitasatosporales</taxon>
        <taxon>Streptomycetaceae</taxon>
        <taxon>Streptomyces</taxon>
    </lineage>
</organism>
<evidence type="ECO:0000313" key="2">
    <source>
        <dbReference type="EMBL" id="BFO17946.1"/>
    </source>
</evidence>
<evidence type="ECO:0000256" key="1">
    <source>
        <dbReference type="SAM" id="MobiDB-lite"/>
    </source>
</evidence>
<feature type="region of interest" description="Disordered" evidence="1">
    <location>
        <begin position="1"/>
        <end position="25"/>
    </location>
</feature>